<proteinExistence type="predicted"/>
<dbReference type="PANTHER" id="PTHR45023:SF4">
    <property type="entry name" value="GLYCINE-RICH PROTEIN-RELATED"/>
    <property type="match status" value="1"/>
</dbReference>
<name>A0A0D2ZWZ0_BRAOL</name>
<keyword evidence="2" id="KW-1185">Reference proteome</keyword>
<dbReference type="AlphaFoldDB" id="A0A0D2ZWZ0"/>
<dbReference type="Gramene" id="Bo04126s010.1">
    <property type="protein sequence ID" value="Bo04126s010.1"/>
    <property type="gene ID" value="Bo04126s010"/>
</dbReference>
<protein>
    <recommendedName>
        <fullName evidence="3">No apical meristem-associated C-terminal domain-containing protein</fullName>
    </recommendedName>
</protein>
<evidence type="ECO:0008006" key="3">
    <source>
        <dbReference type="Google" id="ProtNLM"/>
    </source>
</evidence>
<accession>A0A0D2ZWZ0</accession>
<sequence length="122" mass="14125">RQISSGQHENDVLKVAHEIFFADQGSKFTLEHAWCVLRYEQKWLNLNSTKASESSKRKTVESDSKLQPQVLVKKRYALKFSDYTWVLITAIHNLHRMRRLVGLSQTVTTTKSNLSFSKTKLS</sequence>
<dbReference type="PANTHER" id="PTHR45023">
    <property type="match status" value="1"/>
</dbReference>
<organism evidence="1 2">
    <name type="scientific">Brassica oleracea var. oleracea</name>
    <dbReference type="NCBI Taxonomy" id="109376"/>
    <lineage>
        <taxon>Eukaryota</taxon>
        <taxon>Viridiplantae</taxon>
        <taxon>Streptophyta</taxon>
        <taxon>Embryophyta</taxon>
        <taxon>Tracheophyta</taxon>
        <taxon>Spermatophyta</taxon>
        <taxon>Magnoliopsida</taxon>
        <taxon>eudicotyledons</taxon>
        <taxon>Gunneridae</taxon>
        <taxon>Pentapetalae</taxon>
        <taxon>rosids</taxon>
        <taxon>malvids</taxon>
        <taxon>Brassicales</taxon>
        <taxon>Brassicaceae</taxon>
        <taxon>Brassiceae</taxon>
        <taxon>Brassica</taxon>
    </lineage>
</organism>
<dbReference type="Proteomes" id="UP000032141">
    <property type="component" value="Unassembled WGS sequence"/>
</dbReference>
<evidence type="ECO:0000313" key="1">
    <source>
        <dbReference type="EnsemblPlants" id="Bo04126s010.1"/>
    </source>
</evidence>
<dbReference type="EnsemblPlants" id="Bo04126s010.1">
    <property type="protein sequence ID" value="Bo04126s010.1"/>
    <property type="gene ID" value="Bo04126s010"/>
</dbReference>
<reference evidence="1" key="2">
    <citation type="submission" date="2015-06" db="UniProtKB">
        <authorList>
            <consortium name="EnsemblPlants"/>
        </authorList>
    </citation>
    <scope>IDENTIFICATION</scope>
</reference>
<reference evidence="1" key="1">
    <citation type="journal article" date="2014" name="Genome Biol.">
        <title>Transcriptome and methylome profiling reveals relics of genome dominance in the mesopolyploid Brassica oleracea.</title>
        <authorList>
            <person name="Parkin I.A."/>
            <person name="Koh C."/>
            <person name="Tang H."/>
            <person name="Robinson S.J."/>
            <person name="Kagale S."/>
            <person name="Clarke W.E."/>
            <person name="Town C.D."/>
            <person name="Nixon J."/>
            <person name="Krishnakumar V."/>
            <person name="Bidwell S.L."/>
            <person name="Denoeud F."/>
            <person name="Belcram H."/>
            <person name="Links M.G."/>
            <person name="Just J."/>
            <person name="Clarke C."/>
            <person name="Bender T."/>
            <person name="Huebert T."/>
            <person name="Mason A.S."/>
            <person name="Pires J.C."/>
            <person name="Barker G."/>
            <person name="Moore J."/>
            <person name="Walley P.G."/>
            <person name="Manoli S."/>
            <person name="Batley J."/>
            <person name="Edwards D."/>
            <person name="Nelson M.N."/>
            <person name="Wang X."/>
            <person name="Paterson A.H."/>
            <person name="King G."/>
            <person name="Bancroft I."/>
            <person name="Chalhoub B."/>
            <person name="Sharpe A.G."/>
        </authorList>
    </citation>
    <scope>NUCLEOTIDE SEQUENCE [LARGE SCALE GENOMIC DNA]</scope>
    <source>
        <strain evidence="1">cv. TO1000</strain>
    </source>
</reference>
<evidence type="ECO:0000313" key="2">
    <source>
        <dbReference type="Proteomes" id="UP000032141"/>
    </source>
</evidence>
<dbReference type="HOGENOM" id="CLU_2032526_0_0_1"/>